<protein>
    <recommendedName>
        <fullName evidence="4">DUF1385 domain-containing protein</fullName>
    </recommendedName>
</protein>
<dbReference type="Proteomes" id="UP000093514">
    <property type="component" value="Unassembled WGS sequence"/>
</dbReference>
<evidence type="ECO:0000313" key="2">
    <source>
        <dbReference type="EMBL" id="OCL26223.1"/>
    </source>
</evidence>
<dbReference type="Pfam" id="PF07136">
    <property type="entry name" value="DUF1385"/>
    <property type="match status" value="1"/>
</dbReference>
<name>A0A1C0A7J2_9FIRM</name>
<dbReference type="AlphaFoldDB" id="A0A1C0A7J2"/>
<gene>
    <name evidence="2" type="ORF">U472_09430</name>
</gene>
<proteinExistence type="predicted"/>
<dbReference type="PANTHER" id="PTHR42867">
    <property type="entry name" value="MEMBRANE PROTEIN-RELATED"/>
    <property type="match status" value="1"/>
</dbReference>
<keyword evidence="1" id="KW-0812">Transmembrane</keyword>
<reference evidence="3" key="1">
    <citation type="submission" date="2016-07" db="EMBL/GenBank/DDBJ databases">
        <authorList>
            <person name="Florea S."/>
            <person name="Webb J.S."/>
            <person name="Jaromczyk J."/>
            <person name="Schardl C.L."/>
        </authorList>
    </citation>
    <scope>NUCLEOTIDE SEQUENCE [LARGE SCALE GENOMIC DNA]</scope>
    <source>
        <strain evidence="3">Z6</strain>
    </source>
</reference>
<organism evidence="2 3">
    <name type="scientific">Orenia metallireducens</name>
    <dbReference type="NCBI Taxonomy" id="1413210"/>
    <lineage>
        <taxon>Bacteria</taxon>
        <taxon>Bacillati</taxon>
        <taxon>Bacillota</taxon>
        <taxon>Clostridia</taxon>
        <taxon>Halanaerobiales</taxon>
        <taxon>Halobacteroidaceae</taxon>
        <taxon>Orenia</taxon>
    </lineage>
</organism>
<keyword evidence="1" id="KW-0472">Membrane</keyword>
<dbReference type="InterPro" id="IPR010787">
    <property type="entry name" value="DUF1385"/>
</dbReference>
<dbReference type="EMBL" id="LWDV01000009">
    <property type="protein sequence ID" value="OCL26223.1"/>
    <property type="molecule type" value="Genomic_DNA"/>
</dbReference>
<reference evidence="2 3" key="2">
    <citation type="submission" date="2016-08" db="EMBL/GenBank/DDBJ databases">
        <title>Orenia metallireducens sp. nov. strain Z6, a Novel Metal-reducing Firmicute from the Deep Subsurface.</title>
        <authorList>
            <person name="Maxim B.I."/>
            <person name="Kenneth K."/>
            <person name="Flynn T.M."/>
            <person name="Oloughlin E.J."/>
            <person name="Locke R.A."/>
            <person name="Weber J.R."/>
            <person name="Egan S.M."/>
            <person name="Mackie R.I."/>
            <person name="Cann I.K."/>
        </authorList>
    </citation>
    <scope>NUCLEOTIDE SEQUENCE [LARGE SCALE GENOMIC DNA]</scope>
    <source>
        <strain evidence="2 3">Z6</strain>
    </source>
</reference>
<dbReference type="PANTHER" id="PTHR42867:SF1">
    <property type="entry name" value="MEMBRANE PROTEIN-RELATED"/>
    <property type="match status" value="1"/>
</dbReference>
<evidence type="ECO:0000256" key="1">
    <source>
        <dbReference type="SAM" id="Phobius"/>
    </source>
</evidence>
<accession>A0A1C0A7J2</accession>
<keyword evidence="1" id="KW-1133">Transmembrane helix</keyword>
<feature type="transmembrane region" description="Helical" evidence="1">
    <location>
        <begin position="173"/>
        <end position="192"/>
    </location>
</feature>
<dbReference type="RefSeq" id="WP_068717828.1">
    <property type="nucleotide sequence ID" value="NZ_LWDV01000009.1"/>
</dbReference>
<sequence length="269" mass="31231">MEFTGGSALHNGVRFSSTHKTVTVTINEDDEFNTKIEDNLAVKKKILFKGERFIKKIPFIRGFYDLFRYNIELIVVFIITLFVDLINNNYDKISGLISNDPDGTKSEIVFVILNIFIIIILIILSIKSIKEIINHLKFLKLTHEFHGAEHKTINAYYDHKDLSIEKVRRASRVAYGCGTSFLAFWITCSFLSLFFYRGFMIINIILGYSLGYEIFKIKKGEKVLGISLFYKLSAWFQDKLFTREPSDKQIEVAIFAFETLLEEDNRIDK</sequence>
<evidence type="ECO:0000313" key="3">
    <source>
        <dbReference type="Proteomes" id="UP000093514"/>
    </source>
</evidence>
<evidence type="ECO:0008006" key="4">
    <source>
        <dbReference type="Google" id="ProtNLM"/>
    </source>
</evidence>
<dbReference type="OrthoDB" id="5242995at2"/>
<comment type="caution">
    <text evidence="2">The sequence shown here is derived from an EMBL/GenBank/DDBJ whole genome shotgun (WGS) entry which is preliminary data.</text>
</comment>
<feature type="transmembrane region" description="Helical" evidence="1">
    <location>
        <begin position="106"/>
        <end position="126"/>
    </location>
</feature>
<keyword evidence="3" id="KW-1185">Reference proteome</keyword>
<feature type="transmembrane region" description="Helical" evidence="1">
    <location>
        <begin position="66"/>
        <end position="86"/>
    </location>
</feature>